<feature type="region of interest" description="Disordered" evidence="2">
    <location>
        <begin position="405"/>
        <end position="429"/>
    </location>
</feature>
<reference evidence="4 5" key="1">
    <citation type="journal article" date="2018" name="Nat. Ecol. Evol.">
        <title>Pezizomycetes genomes reveal the molecular basis of ectomycorrhizal truffle lifestyle.</title>
        <authorList>
            <person name="Murat C."/>
            <person name="Payen T."/>
            <person name="Noel B."/>
            <person name="Kuo A."/>
            <person name="Morin E."/>
            <person name="Chen J."/>
            <person name="Kohler A."/>
            <person name="Krizsan K."/>
            <person name="Balestrini R."/>
            <person name="Da Silva C."/>
            <person name="Montanini B."/>
            <person name="Hainaut M."/>
            <person name="Levati E."/>
            <person name="Barry K.W."/>
            <person name="Belfiori B."/>
            <person name="Cichocki N."/>
            <person name="Clum A."/>
            <person name="Dockter R.B."/>
            <person name="Fauchery L."/>
            <person name="Guy J."/>
            <person name="Iotti M."/>
            <person name="Le Tacon F."/>
            <person name="Lindquist E.A."/>
            <person name="Lipzen A."/>
            <person name="Malagnac F."/>
            <person name="Mello A."/>
            <person name="Molinier V."/>
            <person name="Miyauchi S."/>
            <person name="Poulain J."/>
            <person name="Riccioni C."/>
            <person name="Rubini A."/>
            <person name="Sitrit Y."/>
            <person name="Splivallo R."/>
            <person name="Traeger S."/>
            <person name="Wang M."/>
            <person name="Zifcakova L."/>
            <person name="Wipf D."/>
            <person name="Zambonelli A."/>
            <person name="Paolocci F."/>
            <person name="Nowrousian M."/>
            <person name="Ottonello S."/>
            <person name="Baldrian P."/>
            <person name="Spatafora J.W."/>
            <person name="Henrissat B."/>
            <person name="Nagy L.G."/>
            <person name="Aury J.M."/>
            <person name="Wincker P."/>
            <person name="Grigoriev I.V."/>
            <person name="Bonfante P."/>
            <person name="Martin F.M."/>
        </authorList>
    </citation>
    <scope>NUCLEOTIDE SEQUENCE [LARGE SCALE GENOMIC DNA]</scope>
    <source>
        <strain evidence="4 5">RN42</strain>
    </source>
</reference>
<protein>
    <recommendedName>
        <fullName evidence="3">HMG box domain-containing protein</fullName>
    </recommendedName>
</protein>
<evidence type="ECO:0000313" key="5">
    <source>
        <dbReference type="Proteomes" id="UP000275078"/>
    </source>
</evidence>
<name>A0A3N4IDW6_ASCIM</name>
<gene>
    <name evidence="4" type="ORF">BJ508DRAFT_344536</name>
</gene>
<feature type="domain" description="HMG box" evidence="3">
    <location>
        <begin position="102"/>
        <end position="181"/>
    </location>
</feature>
<dbReference type="EMBL" id="ML119672">
    <property type="protein sequence ID" value="RPA82330.1"/>
    <property type="molecule type" value="Genomic_DNA"/>
</dbReference>
<evidence type="ECO:0000256" key="2">
    <source>
        <dbReference type="SAM" id="MobiDB-lite"/>
    </source>
</evidence>
<dbReference type="SUPFAM" id="SSF47095">
    <property type="entry name" value="HMG-box"/>
    <property type="match status" value="1"/>
</dbReference>
<dbReference type="GO" id="GO:0003677">
    <property type="term" value="F:DNA binding"/>
    <property type="evidence" value="ECO:0007669"/>
    <property type="project" value="UniProtKB-UniRule"/>
</dbReference>
<keyword evidence="5" id="KW-1185">Reference proteome</keyword>
<dbReference type="Proteomes" id="UP000275078">
    <property type="component" value="Unassembled WGS sequence"/>
</dbReference>
<dbReference type="GO" id="GO:0005634">
    <property type="term" value="C:nucleus"/>
    <property type="evidence" value="ECO:0007669"/>
    <property type="project" value="UniProtKB-UniRule"/>
</dbReference>
<organism evidence="4 5">
    <name type="scientific">Ascobolus immersus RN42</name>
    <dbReference type="NCBI Taxonomy" id="1160509"/>
    <lineage>
        <taxon>Eukaryota</taxon>
        <taxon>Fungi</taxon>
        <taxon>Dikarya</taxon>
        <taxon>Ascomycota</taxon>
        <taxon>Pezizomycotina</taxon>
        <taxon>Pezizomycetes</taxon>
        <taxon>Pezizales</taxon>
        <taxon>Ascobolaceae</taxon>
        <taxon>Ascobolus</taxon>
    </lineage>
</organism>
<evidence type="ECO:0000259" key="3">
    <source>
        <dbReference type="PROSITE" id="PS50118"/>
    </source>
</evidence>
<dbReference type="InterPro" id="IPR036910">
    <property type="entry name" value="HMG_box_dom_sf"/>
</dbReference>
<proteinExistence type="predicted"/>
<sequence>MPSTSRIEPRPIAEALQISQDEMLSSSSSDSRTDAHYEALRQALPASVKAAIATAVTSFRTSINNLKNAETDYGKIIKENPEYDDAFLLHTAGFYMVANAGFDRQMSGWNLFLHRLREQEYDYDVEYDRSDPTQSLKNFSKAASAIWQAMGREEREMINKEAREAKVRKNLTWDQQRKNYREGLFRRLDAHIAKMEVMGYDALFMVVDSSCPSGHSSAFGTAKAVDFYHKRMEPLGMSCKTMHTFSTNTTISKFVRYYAKLHERQLAGKFFKFMEEEAPELKSSKRAADQEAAKTTRVVKKARTEVGRDEARQMVQARRLKLWIDAGFTKRTGKSKGEQAENAVPERFPREASMRASLIEKGKVWELPSNVDAAAIFWRQPLSSEEGRFLLSLFESDAVKLIPAPSEPAKRSHANPARSANPSEQPSRKEVPVAFYYAGPALENIPDTWPSVPIDRLL</sequence>
<dbReference type="AlphaFoldDB" id="A0A3N4IDW6"/>
<dbReference type="PROSITE" id="PS50118">
    <property type="entry name" value="HMG_BOX_2"/>
    <property type="match status" value="1"/>
</dbReference>
<keyword evidence="1" id="KW-0238">DNA-binding</keyword>
<dbReference type="InterPro" id="IPR009071">
    <property type="entry name" value="HMG_box_dom"/>
</dbReference>
<feature type="DNA-binding region" description="HMG box" evidence="1">
    <location>
        <begin position="102"/>
        <end position="181"/>
    </location>
</feature>
<dbReference type="Gene3D" id="1.10.30.10">
    <property type="entry name" value="High mobility group box domain"/>
    <property type="match status" value="1"/>
</dbReference>
<evidence type="ECO:0000313" key="4">
    <source>
        <dbReference type="EMBL" id="RPA82330.1"/>
    </source>
</evidence>
<accession>A0A3N4IDW6</accession>
<keyword evidence="1" id="KW-0539">Nucleus</keyword>
<evidence type="ECO:0000256" key="1">
    <source>
        <dbReference type="PROSITE-ProRule" id="PRU00267"/>
    </source>
</evidence>